<feature type="domain" description="Peptidase M50" evidence="13">
    <location>
        <begin position="106"/>
        <end position="155"/>
    </location>
</feature>
<evidence type="ECO:0000313" key="15">
    <source>
        <dbReference type="Proteomes" id="UP000824073"/>
    </source>
</evidence>
<evidence type="ECO:0000256" key="7">
    <source>
        <dbReference type="ARBA" id="ARBA00022801"/>
    </source>
</evidence>
<evidence type="ECO:0000256" key="9">
    <source>
        <dbReference type="ARBA" id="ARBA00022989"/>
    </source>
</evidence>
<evidence type="ECO:0000256" key="12">
    <source>
        <dbReference type="SAM" id="Phobius"/>
    </source>
</evidence>
<keyword evidence="4" id="KW-0645">Protease</keyword>
<evidence type="ECO:0000256" key="8">
    <source>
        <dbReference type="ARBA" id="ARBA00022833"/>
    </source>
</evidence>
<comment type="cofactor">
    <cofactor evidence="1">
        <name>Zn(2+)</name>
        <dbReference type="ChEBI" id="CHEBI:29105"/>
    </cofactor>
</comment>
<evidence type="ECO:0000256" key="3">
    <source>
        <dbReference type="ARBA" id="ARBA00007931"/>
    </source>
</evidence>
<name>A0A9D1IX42_9CLOT</name>
<evidence type="ECO:0000259" key="13">
    <source>
        <dbReference type="Pfam" id="PF02163"/>
    </source>
</evidence>
<keyword evidence="5 12" id="KW-0812">Transmembrane</keyword>
<feature type="transmembrane region" description="Helical" evidence="12">
    <location>
        <begin position="149"/>
        <end position="171"/>
    </location>
</feature>
<comment type="caution">
    <text evidence="14">The sequence shown here is derived from an EMBL/GenBank/DDBJ whole genome shotgun (WGS) entry which is preliminary data.</text>
</comment>
<keyword evidence="7" id="KW-0378">Hydrolase</keyword>
<keyword evidence="8" id="KW-0862">Zinc</keyword>
<reference evidence="14" key="2">
    <citation type="journal article" date="2021" name="PeerJ">
        <title>Extensive microbial diversity within the chicken gut microbiome revealed by metagenomics and culture.</title>
        <authorList>
            <person name="Gilroy R."/>
            <person name="Ravi A."/>
            <person name="Getino M."/>
            <person name="Pursley I."/>
            <person name="Horton D.L."/>
            <person name="Alikhan N.F."/>
            <person name="Baker D."/>
            <person name="Gharbi K."/>
            <person name="Hall N."/>
            <person name="Watson M."/>
            <person name="Adriaenssens E.M."/>
            <person name="Foster-Nyarko E."/>
            <person name="Jarju S."/>
            <person name="Secka A."/>
            <person name="Antonio M."/>
            <person name="Oren A."/>
            <person name="Chaudhuri R.R."/>
            <person name="La Ragione R."/>
            <person name="Hildebrand F."/>
            <person name="Pallen M.J."/>
        </authorList>
    </citation>
    <scope>NUCLEOTIDE SEQUENCE</scope>
    <source>
        <strain evidence="14">CHK191-8634</strain>
    </source>
</reference>
<dbReference type="GO" id="GO:0016020">
    <property type="term" value="C:membrane"/>
    <property type="evidence" value="ECO:0007669"/>
    <property type="project" value="UniProtKB-SubCell"/>
</dbReference>
<comment type="subcellular location">
    <subcellularLocation>
        <location evidence="2">Membrane</location>
        <topology evidence="2">Multi-pass membrane protein</topology>
    </subcellularLocation>
</comment>
<dbReference type="GO" id="GO:0046872">
    <property type="term" value="F:metal ion binding"/>
    <property type="evidence" value="ECO:0007669"/>
    <property type="project" value="UniProtKB-KW"/>
</dbReference>
<dbReference type="GO" id="GO:0008237">
    <property type="term" value="F:metallopeptidase activity"/>
    <property type="evidence" value="ECO:0007669"/>
    <property type="project" value="UniProtKB-KW"/>
</dbReference>
<reference evidence="14" key="1">
    <citation type="submission" date="2020-10" db="EMBL/GenBank/DDBJ databases">
        <authorList>
            <person name="Gilroy R."/>
        </authorList>
    </citation>
    <scope>NUCLEOTIDE SEQUENCE</scope>
    <source>
        <strain evidence="14">CHK191-8634</strain>
    </source>
</reference>
<feature type="transmembrane region" description="Helical" evidence="12">
    <location>
        <begin position="27"/>
        <end position="47"/>
    </location>
</feature>
<evidence type="ECO:0000256" key="11">
    <source>
        <dbReference type="ARBA" id="ARBA00023136"/>
    </source>
</evidence>
<evidence type="ECO:0000256" key="6">
    <source>
        <dbReference type="ARBA" id="ARBA00022723"/>
    </source>
</evidence>
<dbReference type="PANTHER" id="PTHR39188:SF3">
    <property type="entry name" value="STAGE IV SPORULATION PROTEIN FB"/>
    <property type="match status" value="1"/>
</dbReference>
<evidence type="ECO:0000313" key="14">
    <source>
        <dbReference type="EMBL" id="HIU43664.1"/>
    </source>
</evidence>
<keyword evidence="6" id="KW-0479">Metal-binding</keyword>
<sequence>MKKITVTYPLLIVSALALAFDKNGWLILYLAAAALHELGHLAAILLYGGRVQHITAGLGGMKIDYTTRRQSSYASDILMALAGPLVNLLLVALCTVAAQYWPGEDLYYFCGVNLLLAFFNLVPAAPLDGGQAVRALLLALMGPERGERLAHFISLLSGWGLMAAGIALLYFTRRNGALLFAALVVLQSLHCPSAGHKRPDRRTA</sequence>
<evidence type="ECO:0000256" key="2">
    <source>
        <dbReference type="ARBA" id="ARBA00004141"/>
    </source>
</evidence>
<protein>
    <submittedName>
        <fullName evidence="14">M50 family metallopeptidase</fullName>
    </submittedName>
</protein>
<dbReference type="Pfam" id="PF02163">
    <property type="entry name" value="Peptidase_M50"/>
    <property type="match status" value="1"/>
</dbReference>
<evidence type="ECO:0000256" key="1">
    <source>
        <dbReference type="ARBA" id="ARBA00001947"/>
    </source>
</evidence>
<evidence type="ECO:0000256" key="4">
    <source>
        <dbReference type="ARBA" id="ARBA00022670"/>
    </source>
</evidence>
<dbReference type="AlphaFoldDB" id="A0A9D1IX42"/>
<dbReference type="Proteomes" id="UP000824073">
    <property type="component" value="Unassembled WGS sequence"/>
</dbReference>
<accession>A0A9D1IX42</accession>
<dbReference type="PANTHER" id="PTHR39188">
    <property type="entry name" value="MEMBRANE-ASSOCIATED ZINC METALLOPROTEASE M50B"/>
    <property type="match status" value="1"/>
</dbReference>
<dbReference type="EMBL" id="DVMR01000042">
    <property type="protein sequence ID" value="HIU43664.1"/>
    <property type="molecule type" value="Genomic_DNA"/>
</dbReference>
<keyword evidence="11 12" id="KW-0472">Membrane</keyword>
<proteinExistence type="inferred from homology"/>
<organism evidence="14 15">
    <name type="scientific">Candidatus Ventrousia excrementavium</name>
    <dbReference type="NCBI Taxonomy" id="2840961"/>
    <lineage>
        <taxon>Bacteria</taxon>
        <taxon>Bacillati</taxon>
        <taxon>Bacillota</taxon>
        <taxon>Clostridia</taxon>
        <taxon>Eubacteriales</taxon>
        <taxon>Clostridiaceae</taxon>
        <taxon>Clostridiaceae incertae sedis</taxon>
        <taxon>Candidatus Ventrousia</taxon>
    </lineage>
</organism>
<feature type="transmembrane region" description="Helical" evidence="12">
    <location>
        <begin position="77"/>
        <end position="100"/>
    </location>
</feature>
<evidence type="ECO:0000256" key="10">
    <source>
        <dbReference type="ARBA" id="ARBA00023049"/>
    </source>
</evidence>
<keyword evidence="9 12" id="KW-1133">Transmembrane helix</keyword>
<dbReference type="InterPro" id="IPR008915">
    <property type="entry name" value="Peptidase_M50"/>
</dbReference>
<comment type="similarity">
    <text evidence="3">Belongs to the peptidase M50B family.</text>
</comment>
<keyword evidence="10" id="KW-0482">Metalloprotease</keyword>
<gene>
    <name evidence="14" type="ORF">IAB67_05125</name>
</gene>
<evidence type="ECO:0000256" key="5">
    <source>
        <dbReference type="ARBA" id="ARBA00022692"/>
    </source>
</evidence>
<dbReference type="GO" id="GO:0006508">
    <property type="term" value="P:proteolysis"/>
    <property type="evidence" value="ECO:0007669"/>
    <property type="project" value="UniProtKB-KW"/>
</dbReference>